<dbReference type="AlphaFoldDB" id="A0A2K3DDG3"/>
<dbReference type="KEGG" id="cre:CHLRE_09g392105v5"/>
<dbReference type="GeneID" id="66054639"/>
<gene>
    <name evidence="2" type="ORF">CHLRE_09g392105v5</name>
</gene>
<sequence>MWHAADAWQMAGAMLLAGGASLLLHPPHQLPRGASEPDLTCHPRLFLQDEKQGRGQSVLDAAIVEPWQGSSSVGGVK</sequence>
<proteinExistence type="predicted"/>
<dbReference type="PaxDb" id="3055-EDP02451"/>
<keyword evidence="3" id="KW-1185">Reference proteome</keyword>
<dbReference type="ExpressionAtlas" id="A0A2K3DDG3">
    <property type="expression patterns" value="baseline"/>
</dbReference>
<keyword evidence="1" id="KW-0732">Signal</keyword>
<dbReference type="EMBL" id="CM008970">
    <property type="protein sequence ID" value="PNW78563.1"/>
    <property type="molecule type" value="Genomic_DNA"/>
</dbReference>
<feature type="signal peptide" evidence="1">
    <location>
        <begin position="1"/>
        <end position="21"/>
    </location>
</feature>
<feature type="chain" id="PRO_5014461840" evidence="1">
    <location>
        <begin position="22"/>
        <end position="77"/>
    </location>
</feature>
<organism evidence="2 3">
    <name type="scientific">Chlamydomonas reinhardtii</name>
    <name type="common">Chlamydomonas smithii</name>
    <dbReference type="NCBI Taxonomy" id="3055"/>
    <lineage>
        <taxon>Eukaryota</taxon>
        <taxon>Viridiplantae</taxon>
        <taxon>Chlorophyta</taxon>
        <taxon>core chlorophytes</taxon>
        <taxon>Chlorophyceae</taxon>
        <taxon>CS clade</taxon>
        <taxon>Chlamydomonadales</taxon>
        <taxon>Chlamydomonadaceae</taxon>
        <taxon>Chlamydomonas</taxon>
    </lineage>
</organism>
<dbReference type="RefSeq" id="XP_042920972.1">
    <property type="nucleotide sequence ID" value="XM_043065622.1"/>
</dbReference>
<protein>
    <submittedName>
        <fullName evidence="2">Uncharacterized protein</fullName>
    </submittedName>
</protein>
<reference evidence="2 3" key="1">
    <citation type="journal article" date="2007" name="Science">
        <title>The Chlamydomonas genome reveals the evolution of key animal and plant functions.</title>
        <authorList>
            <person name="Merchant S.S."/>
            <person name="Prochnik S.E."/>
            <person name="Vallon O."/>
            <person name="Harris E.H."/>
            <person name="Karpowicz S.J."/>
            <person name="Witman G.B."/>
            <person name="Terry A."/>
            <person name="Salamov A."/>
            <person name="Fritz-Laylin L.K."/>
            <person name="Marechal-Drouard L."/>
            <person name="Marshall W.F."/>
            <person name="Qu L.H."/>
            <person name="Nelson D.R."/>
            <person name="Sanderfoot A.A."/>
            <person name="Spalding M.H."/>
            <person name="Kapitonov V.V."/>
            <person name="Ren Q."/>
            <person name="Ferris P."/>
            <person name="Lindquist E."/>
            <person name="Shapiro H."/>
            <person name="Lucas S.M."/>
            <person name="Grimwood J."/>
            <person name="Schmutz J."/>
            <person name="Cardol P."/>
            <person name="Cerutti H."/>
            <person name="Chanfreau G."/>
            <person name="Chen C.L."/>
            <person name="Cognat V."/>
            <person name="Croft M.T."/>
            <person name="Dent R."/>
            <person name="Dutcher S."/>
            <person name="Fernandez E."/>
            <person name="Fukuzawa H."/>
            <person name="Gonzalez-Ballester D."/>
            <person name="Gonzalez-Halphen D."/>
            <person name="Hallmann A."/>
            <person name="Hanikenne M."/>
            <person name="Hippler M."/>
            <person name="Inwood W."/>
            <person name="Jabbari K."/>
            <person name="Kalanon M."/>
            <person name="Kuras R."/>
            <person name="Lefebvre P.A."/>
            <person name="Lemaire S.D."/>
            <person name="Lobanov A.V."/>
            <person name="Lohr M."/>
            <person name="Manuell A."/>
            <person name="Meier I."/>
            <person name="Mets L."/>
            <person name="Mittag M."/>
            <person name="Mittelmeier T."/>
            <person name="Moroney J.V."/>
            <person name="Moseley J."/>
            <person name="Napoli C."/>
            <person name="Nedelcu A.M."/>
            <person name="Niyogi K."/>
            <person name="Novoselov S.V."/>
            <person name="Paulsen I.T."/>
            <person name="Pazour G."/>
            <person name="Purton S."/>
            <person name="Ral J.P."/>
            <person name="Riano-Pachon D.M."/>
            <person name="Riekhof W."/>
            <person name="Rymarquis L."/>
            <person name="Schroda M."/>
            <person name="Stern D."/>
            <person name="Umen J."/>
            <person name="Willows R."/>
            <person name="Wilson N."/>
            <person name="Zimmer S.L."/>
            <person name="Allmer J."/>
            <person name="Balk J."/>
            <person name="Bisova K."/>
            <person name="Chen C.J."/>
            <person name="Elias M."/>
            <person name="Gendler K."/>
            <person name="Hauser C."/>
            <person name="Lamb M.R."/>
            <person name="Ledford H."/>
            <person name="Long J.C."/>
            <person name="Minagawa J."/>
            <person name="Page M.D."/>
            <person name="Pan J."/>
            <person name="Pootakham W."/>
            <person name="Roje S."/>
            <person name="Rose A."/>
            <person name="Stahlberg E."/>
            <person name="Terauchi A.M."/>
            <person name="Yang P."/>
            <person name="Ball S."/>
            <person name="Bowler C."/>
            <person name="Dieckmann C.L."/>
            <person name="Gladyshev V.N."/>
            <person name="Green P."/>
            <person name="Jorgensen R."/>
            <person name="Mayfield S."/>
            <person name="Mueller-Roeber B."/>
            <person name="Rajamani S."/>
            <person name="Sayre R.T."/>
            <person name="Brokstein P."/>
            <person name="Dubchak I."/>
            <person name="Goodstein D."/>
            <person name="Hornick L."/>
            <person name="Huang Y.W."/>
            <person name="Jhaveri J."/>
            <person name="Luo Y."/>
            <person name="Martinez D."/>
            <person name="Ngau W.C."/>
            <person name="Otillar B."/>
            <person name="Poliakov A."/>
            <person name="Porter A."/>
            <person name="Szajkowski L."/>
            <person name="Werner G."/>
            <person name="Zhou K."/>
            <person name="Grigoriev I.V."/>
            <person name="Rokhsar D.S."/>
            <person name="Grossman A.R."/>
        </authorList>
    </citation>
    <scope>NUCLEOTIDE SEQUENCE [LARGE SCALE GENOMIC DNA]</scope>
    <source>
        <strain evidence="3">CC-503</strain>
    </source>
</reference>
<name>A0A2K3DDG3_CHLRE</name>
<evidence type="ECO:0000313" key="3">
    <source>
        <dbReference type="Proteomes" id="UP000006906"/>
    </source>
</evidence>
<accession>A0A2K3DDG3</accession>
<dbReference type="Proteomes" id="UP000006906">
    <property type="component" value="Chromosome 9"/>
</dbReference>
<evidence type="ECO:0000256" key="1">
    <source>
        <dbReference type="SAM" id="SignalP"/>
    </source>
</evidence>
<dbReference type="InParanoid" id="A0A2K3DDG3"/>
<dbReference type="Gramene" id="PNW78563">
    <property type="protein sequence ID" value="PNW78563"/>
    <property type="gene ID" value="CHLRE_09g392105v5"/>
</dbReference>
<evidence type="ECO:0000313" key="2">
    <source>
        <dbReference type="EMBL" id="PNW78563.1"/>
    </source>
</evidence>